<reference evidence="1 2" key="1">
    <citation type="journal article" date="2021" name="Elife">
        <title>Chloroplast acquisition without the gene transfer in kleptoplastic sea slugs, Plakobranchus ocellatus.</title>
        <authorList>
            <person name="Maeda T."/>
            <person name="Takahashi S."/>
            <person name="Yoshida T."/>
            <person name="Shimamura S."/>
            <person name="Takaki Y."/>
            <person name="Nagai Y."/>
            <person name="Toyoda A."/>
            <person name="Suzuki Y."/>
            <person name="Arimoto A."/>
            <person name="Ishii H."/>
            <person name="Satoh N."/>
            <person name="Nishiyama T."/>
            <person name="Hasebe M."/>
            <person name="Maruyama T."/>
            <person name="Minagawa J."/>
            <person name="Obokata J."/>
            <person name="Shigenobu S."/>
        </authorList>
    </citation>
    <scope>NUCLEOTIDE SEQUENCE [LARGE SCALE GENOMIC DNA]</scope>
</reference>
<dbReference type="Proteomes" id="UP000762676">
    <property type="component" value="Unassembled WGS sequence"/>
</dbReference>
<accession>A0AAV4GLY3</accession>
<protein>
    <submittedName>
        <fullName evidence="1">Uncharacterized protein</fullName>
    </submittedName>
</protein>
<sequence length="116" mass="12749">MFVCLVFNVPVNLEVTSETALGTIESVLPHCGVRSACVYHTQSHDTDTGPTRLNTNLKVLGWTRSGIEPRTSRSLSECFTARPQSSSVIMNRLMFLPSLKGRVVAITHDSNKTSQN</sequence>
<name>A0AAV4GLY3_9GAST</name>
<keyword evidence="2" id="KW-1185">Reference proteome</keyword>
<comment type="caution">
    <text evidence="1">The sequence shown here is derived from an EMBL/GenBank/DDBJ whole genome shotgun (WGS) entry which is preliminary data.</text>
</comment>
<dbReference type="AlphaFoldDB" id="A0AAV4GLY3"/>
<evidence type="ECO:0000313" key="1">
    <source>
        <dbReference type="EMBL" id="GFR86339.1"/>
    </source>
</evidence>
<dbReference type="EMBL" id="BMAT01001473">
    <property type="protein sequence ID" value="GFR86339.1"/>
    <property type="molecule type" value="Genomic_DNA"/>
</dbReference>
<gene>
    <name evidence="1" type="ORF">ElyMa_000718000</name>
</gene>
<proteinExistence type="predicted"/>
<organism evidence="1 2">
    <name type="scientific">Elysia marginata</name>
    <dbReference type="NCBI Taxonomy" id="1093978"/>
    <lineage>
        <taxon>Eukaryota</taxon>
        <taxon>Metazoa</taxon>
        <taxon>Spiralia</taxon>
        <taxon>Lophotrochozoa</taxon>
        <taxon>Mollusca</taxon>
        <taxon>Gastropoda</taxon>
        <taxon>Heterobranchia</taxon>
        <taxon>Euthyneura</taxon>
        <taxon>Panpulmonata</taxon>
        <taxon>Sacoglossa</taxon>
        <taxon>Placobranchoidea</taxon>
        <taxon>Plakobranchidae</taxon>
        <taxon>Elysia</taxon>
    </lineage>
</organism>
<evidence type="ECO:0000313" key="2">
    <source>
        <dbReference type="Proteomes" id="UP000762676"/>
    </source>
</evidence>